<name>A0ABT8YKB6_9HYPH</name>
<dbReference type="Gene3D" id="3.40.50.20">
    <property type="match status" value="1"/>
</dbReference>
<feature type="domain" description="LpxI N-terminal" evidence="2">
    <location>
        <begin position="11"/>
        <end position="142"/>
    </location>
</feature>
<evidence type="ECO:0000313" key="3">
    <source>
        <dbReference type="EMBL" id="MDO6964082.1"/>
    </source>
</evidence>
<dbReference type="RefSeq" id="WP_304375995.1">
    <property type="nucleotide sequence ID" value="NZ_JAUOZU010000006.1"/>
</dbReference>
<feature type="domain" description="LpxI C-terminal" evidence="1">
    <location>
        <begin position="146"/>
        <end position="281"/>
    </location>
</feature>
<protein>
    <submittedName>
        <fullName evidence="3">UDP-2,3-diacylglucosamine diphosphatase LpxI</fullName>
        <ecNumber evidence="3">3.6.1.54</ecNumber>
    </submittedName>
</protein>
<dbReference type="EC" id="3.6.1.54" evidence="3"/>
<reference evidence="3" key="2">
    <citation type="submission" date="2023-07" db="EMBL/GenBank/DDBJ databases">
        <authorList>
            <person name="Shen H."/>
        </authorList>
    </citation>
    <scope>NUCLEOTIDE SEQUENCE</scope>
    <source>
        <strain evidence="3">TNR-22</strain>
    </source>
</reference>
<dbReference type="Pfam" id="PF06230">
    <property type="entry name" value="LpxI_C"/>
    <property type="match status" value="1"/>
</dbReference>
<comment type="caution">
    <text evidence="3">The sequence shown here is derived from an EMBL/GenBank/DDBJ whole genome shotgun (WGS) entry which is preliminary data.</text>
</comment>
<sequence>MNSAREQQPGRLAIIAGGGKLPLYVAEAARRAGEDPLIIAMEGETALDWSGWDHVWLGLGNVAGFDQIAHSNNIDRVVMCGAIKRRPALSELRLNLATLLKVPEGIRKLVSGGDNALLTMVANLIERRGRRVIGAHEIAPDLLAETGPIGQHRPDKEAIADIGVAIDAALTIGRLDIGQAAVTVGGRVVALEGPEGTDEVLLRVADLKSAGRVSSRRRGVLVKLCKPGQDERMDLPSIGVSTLENAHKAGLAGVAIEAGRSLVLDRQAVCDFADRHGMFVYGIDPQQTEGRAP</sequence>
<dbReference type="InterPro" id="IPR010415">
    <property type="entry name" value="LpxI_C"/>
</dbReference>
<proteinExistence type="predicted"/>
<dbReference type="PANTHER" id="PTHR39962">
    <property type="entry name" value="BLL4848 PROTEIN"/>
    <property type="match status" value="1"/>
</dbReference>
<dbReference type="InterPro" id="IPR043167">
    <property type="entry name" value="LpxI_C_sf"/>
</dbReference>
<dbReference type="PANTHER" id="PTHR39962:SF1">
    <property type="entry name" value="LPXI FAMILY PROTEIN"/>
    <property type="match status" value="1"/>
</dbReference>
<dbReference type="InterPro" id="IPR053174">
    <property type="entry name" value="LpxI"/>
</dbReference>
<dbReference type="Gene3D" id="3.40.140.80">
    <property type="match status" value="1"/>
</dbReference>
<dbReference type="Pfam" id="PF17930">
    <property type="entry name" value="LpxI_N"/>
    <property type="match status" value="1"/>
</dbReference>
<evidence type="ECO:0000313" key="4">
    <source>
        <dbReference type="Proteomes" id="UP001174932"/>
    </source>
</evidence>
<gene>
    <name evidence="3" type="primary">lpxI</name>
    <name evidence="3" type="ORF">Q4481_08950</name>
</gene>
<evidence type="ECO:0000259" key="2">
    <source>
        <dbReference type="Pfam" id="PF17930"/>
    </source>
</evidence>
<dbReference type="GO" id="GO:0016787">
    <property type="term" value="F:hydrolase activity"/>
    <property type="evidence" value="ECO:0007669"/>
    <property type="project" value="UniProtKB-KW"/>
</dbReference>
<dbReference type="EMBL" id="JAUOZU010000006">
    <property type="protein sequence ID" value="MDO6964082.1"/>
    <property type="molecule type" value="Genomic_DNA"/>
</dbReference>
<keyword evidence="4" id="KW-1185">Reference proteome</keyword>
<dbReference type="InterPro" id="IPR041255">
    <property type="entry name" value="LpxI_N"/>
</dbReference>
<evidence type="ECO:0000259" key="1">
    <source>
        <dbReference type="Pfam" id="PF06230"/>
    </source>
</evidence>
<organism evidence="3 4">
    <name type="scientific">Rhizobium alvei</name>
    <dbReference type="NCBI Taxonomy" id="1132659"/>
    <lineage>
        <taxon>Bacteria</taxon>
        <taxon>Pseudomonadati</taxon>
        <taxon>Pseudomonadota</taxon>
        <taxon>Alphaproteobacteria</taxon>
        <taxon>Hyphomicrobiales</taxon>
        <taxon>Rhizobiaceae</taxon>
        <taxon>Rhizobium/Agrobacterium group</taxon>
        <taxon>Rhizobium</taxon>
    </lineage>
</organism>
<dbReference type="Proteomes" id="UP001174932">
    <property type="component" value="Unassembled WGS sequence"/>
</dbReference>
<accession>A0ABT8YKB6</accession>
<keyword evidence="3" id="KW-0378">Hydrolase</keyword>
<reference evidence="3" key="1">
    <citation type="journal article" date="2015" name="Int. J. Syst. Evol. Microbiol.">
        <title>Rhizobium alvei sp. nov., isolated from a freshwater river.</title>
        <authorList>
            <person name="Sheu S.Y."/>
            <person name="Huang H.W."/>
            <person name="Young C.C."/>
            <person name="Chen W.M."/>
        </authorList>
    </citation>
    <scope>NUCLEOTIDE SEQUENCE</scope>
    <source>
        <strain evidence="3">TNR-22</strain>
    </source>
</reference>